<protein>
    <submittedName>
        <fullName evidence="4">DUF881 domain-containing protein</fullName>
    </submittedName>
</protein>
<organism evidence="4 5">
    <name type="scientific">Ornithinimicrobium ciconiae</name>
    <dbReference type="NCBI Taxonomy" id="2594265"/>
    <lineage>
        <taxon>Bacteria</taxon>
        <taxon>Bacillati</taxon>
        <taxon>Actinomycetota</taxon>
        <taxon>Actinomycetes</taxon>
        <taxon>Micrococcales</taxon>
        <taxon>Ornithinimicrobiaceae</taxon>
        <taxon>Ornithinimicrobium</taxon>
    </lineage>
</organism>
<evidence type="ECO:0000256" key="2">
    <source>
        <dbReference type="SAM" id="MobiDB-lite"/>
    </source>
</evidence>
<dbReference type="Proteomes" id="UP000315395">
    <property type="component" value="Chromosome"/>
</dbReference>
<reference evidence="4 5" key="1">
    <citation type="submission" date="2019-07" db="EMBL/GenBank/DDBJ databases">
        <title>complete genome sequencing of Ornithinimicrobium sp. H23M54.</title>
        <authorList>
            <person name="Bae J.-W."/>
            <person name="Lee S.-Y."/>
        </authorList>
    </citation>
    <scope>NUCLEOTIDE SEQUENCE [LARGE SCALE GENOMIC DNA]</scope>
    <source>
        <strain evidence="4 5">H23M54</strain>
    </source>
</reference>
<feature type="region of interest" description="Disordered" evidence="2">
    <location>
        <begin position="222"/>
        <end position="248"/>
    </location>
</feature>
<dbReference type="EMBL" id="CP041616">
    <property type="protein sequence ID" value="QDO87169.1"/>
    <property type="molecule type" value="Genomic_DNA"/>
</dbReference>
<dbReference type="PANTHER" id="PTHR37313:SF4">
    <property type="entry name" value="CONSERVED MEMBRANE PROTEIN-RELATED"/>
    <property type="match status" value="1"/>
</dbReference>
<name>A0A516G6L4_9MICO</name>
<evidence type="ECO:0000256" key="1">
    <source>
        <dbReference type="ARBA" id="ARBA00009108"/>
    </source>
</evidence>
<evidence type="ECO:0000313" key="4">
    <source>
        <dbReference type="EMBL" id="QDO87169.1"/>
    </source>
</evidence>
<sequence>MTEQRGLWHGLVPVMALVAGLLFGTSAATAGDSPATPETLAGLITERNDLVADLSAQADELRQEIGSSAVLSPSPVREEVEALAPLVGTAAVQGPAVQVVLDDAGYTLATLPDGYTVDDVVVHQQDVQGVINALWAGGAEAMMVQDQRIVSTSAVRCVGNTLYLQGRVYSPPYTITAIGDPQALAAALEDDPTVSNYRAWADILGLGYEMAELDQAELPAFTGTLRPQHAQPLGPRPQPTQEDGPLER</sequence>
<dbReference type="Pfam" id="PF05949">
    <property type="entry name" value="DUF881"/>
    <property type="match status" value="1"/>
</dbReference>
<proteinExistence type="inferred from homology"/>
<feature type="chain" id="PRO_5038546956" evidence="3">
    <location>
        <begin position="31"/>
        <end position="248"/>
    </location>
</feature>
<gene>
    <name evidence="4" type="ORF">FNH13_01560</name>
</gene>
<dbReference type="RefSeq" id="WP_143781827.1">
    <property type="nucleotide sequence ID" value="NZ_CP041616.1"/>
</dbReference>
<keyword evidence="3" id="KW-0732">Signal</keyword>
<keyword evidence="5" id="KW-1185">Reference proteome</keyword>
<dbReference type="InterPro" id="IPR010273">
    <property type="entry name" value="DUF881"/>
</dbReference>
<dbReference type="AlphaFoldDB" id="A0A516G6L4"/>
<dbReference type="Gene3D" id="3.30.70.1880">
    <property type="entry name" value="Protein of unknown function DUF881"/>
    <property type="match status" value="1"/>
</dbReference>
<dbReference type="GO" id="GO:0005886">
    <property type="term" value="C:plasma membrane"/>
    <property type="evidence" value="ECO:0007669"/>
    <property type="project" value="TreeGrafter"/>
</dbReference>
<dbReference type="KEGG" id="orz:FNH13_01560"/>
<dbReference type="PANTHER" id="PTHR37313">
    <property type="entry name" value="UPF0749 PROTEIN RV1825"/>
    <property type="match status" value="1"/>
</dbReference>
<evidence type="ECO:0000256" key="3">
    <source>
        <dbReference type="SAM" id="SignalP"/>
    </source>
</evidence>
<evidence type="ECO:0000313" key="5">
    <source>
        <dbReference type="Proteomes" id="UP000315395"/>
    </source>
</evidence>
<feature type="signal peptide" evidence="3">
    <location>
        <begin position="1"/>
        <end position="30"/>
    </location>
</feature>
<comment type="similarity">
    <text evidence="1">Belongs to the UPF0749 family.</text>
</comment>
<dbReference type="OrthoDB" id="3214641at2"/>
<accession>A0A516G6L4</accession>